<dbReference type="AlphaFoldDB" id="A0A564FVI9"/>
<organism evidence="2 3">
    <name type="scientific">Methylobacterium dankookense</name>
    <dbReference type="NCBI Taxonomy" id="560405"/>
    <lineage>
        <taxon>Bacteria</taxon>
        <taxon>Pseudomonadati</taxon>
        <taxon>Pseudomonadota</taxon>
        <taxon>Alphaproteobacteria</taxon>
        <taxon>Hyphomicrobiales</taxon>
        <taxon>Methylobacteriaceae</taxon>
        <taxon>Methylobacterium</taxon>
    </lineage>
</organism>
<dbReference type="OrthoDB" id="7995671at2"/>
<proteinExistence type="predicted"/>
<accession>A0A564FVI9</accession>
<protein>
    <submittedName>
        <fullName evidence="2">Uncharacterized protein</fullName>
    </submittedName>
</protein>
<reference evidence="2 3" key="1">
    <citation type="submission" date="2019-06" db="EMBL/GenBank/DDBJ databases">
        <authorList>
            <person name="Rodrigo-Torres L."/>
            <person name="Arahal R. D."/>
            <person name="Lucena T."/>
        </authorList>
    </citation>
    <scope>NUCLEOTIDE SEQUENCE [LARGE SCALE GENOMIC DNA]</scope>
    <source>
        <strain evidence="2 3">SW08-7</strain>
    </source>
</reference>
<keyword evidence="4" id="KW-1185">Reference proteome</keyword>
<evidence type="ECO:0000313" key="3">
    <source>
        <dbReference type="Proteomes" id="UP000401717"/>
    </source>
</evidence>
<reference evidence="1" key="2">
    <citation type="journal article" date="2021" name="Front. Microbiol.">
        <title>Comprehensive Comparative Genomics and Phenotyping of Methylobacterium Species.</title>
        <authorList>
            <person name="Alessa O."/>
            <person name="Ogura Y."/>
            <person name="Fujitani Y."/>
            <person name="Takami H."/>
            <person name="Hayashi T."/>
            <person name="Sahin N."/>
            <person name="Tani A."/>
        </authorList>
    </citation>
    <scope>NUCLEOTIDE SEQUENCE</scope>
    <source>
        <strain evidence="1">DSM 22415</strain>
    </source>
</reference>
<dbReference type="RefSeq" id="WP_144761252.1">
    <property type="nucleotide sequence ID" value="NZ_BPQI01000047.1"/>
</dbReference>
<evidence type="ECO:0000313" key="2">
    <source>
        <dbReference type="EMBL" id="VUF11431.1"/>
    </source>
</evidence>
<name>A0A564FVI9_9HYPH</name>
<evidence type="ECO:0000313" key="4">
    <source>
        <dbReference type="Proteomes" id="UP001055303"/>
    </source>
</evidence>
<reference evidence="1" key="3">
    <citation type="submission" date="2021-08" db="EMBL/GenBank/DDBJ databases">
        <authorList>
            <person name="Tani A."/>
            <person name="Ola A."/>
            <person name="Ogura Y."/>
            <person name="Katsura K."/>
            <person name="Hayashi T."/>
        </authorList>
    </citation>
    <scope>NUCLEOTIDE SEQUENCE</scope>
    <source>
        <strain evidence="1">DSM 22415</strain>
    </source>
</reference>
<sequence length="62" mass="6192">MTLRGDGPGRAGPVAFACAFLDGAGAVLERVAGAVPAGRAEGSATYYGWPRASRVACSVEPP</sequence>
<dbReference type="Proteomes" id="UP000401717">
    <property type="component" value="Unassembled WGS sequence"/>
</dbReference>
<dbReference type="EMBL" id="BPQI01000047">
    <property type="protein sequence ID" value="GJD55976.1"/>
    <property type="molecule type" value="Genomic_DNA"/>
</dbReference>
<evidence type="ECO:0000313" key="1">
    <source>
        <dbReference type="EMBL" id="GJD55976.1"/>
    </source>
</evidence>
<dbReference type="EMBL" id="CABFVH010000004">
    <property type="protein sequence ID" value="VUF11431.1"/>
    <property type="molecule type" value="Genomic_DNA"/>
</dbReference>
<dbReference type="Proteomes" id="UP001055303">
    <property type="component" value="Unassembled WGS sequence"/>
</dbReference>
<gene>
    <name evidence="1" type="ORF">IFDJLNFL_1868</name>
    <name evidence="2" type="ORF">MTDSW087_01113</name>
</gene>